<dbReference type="InterPro" id="IPR050659">
    <property type="entry name" value="Peptidase_M24B"/>
</dbReference>
<dbReference type="InterPro" id="IPR000587">
    <property type="entry name" value="Creatinase_N"/>
</dbReference>
<protein>
    <submittedName>
        <fullName evidence="3">M24 family metallopeptidase</fullName>
    </submittedName>
</protein>
<dbReference type="GO" id="GO:0016980">
    <property type="term" value="F:creatinase activity"/>
    <property type="evidence" value="ECO:0007669"/>
    <property type="project" value="InterPro"/>
</dbReference>
<dbReference type="Proteomes" id="UP001155820">
    <property type="component" value="Unassembled WGS sequence"/>
</dbReference>
<feature type="domain" description="Creatinase N-terminal" evidence="2">
    <location>
        <begin position="29"/>
        <end position="159"/>
    </location>
</feature>
<name>A0AA44IY51_9HYPH</name>
<organism evidence="3 4">
    <name type="scientific">Agrobacterium pusense</name>
    <dbReference type="NCBI Taxonomy" id="648995"/>
    <lineage>
        <taxon>Bacteria</taxon>
        <taxon>Pseudomonadati</taxon>
        <taxon>Pseudomonadota</taxon>
        <taxon>Alphaproteobacteria</taxon>
        <taxon>Hyphomicrobiales</taxon>
        <taxon>Rhizobiaceae</taxon>
        <taxon>Rhizobium/Agrobacterium group</taxon>
        <taxon>Agrobacterium</taxon>
    </lineage>
</organism>
<dbReference type="Gene3D" id="3.40.350.10">
    <property type="entry name" value="Creatinase/prolidase N-terminal domain"/>
    <property type="match status" value="1"/>
</dbReference>
<feature type="domain" description="Peptidase M24" evidence="1">
    <location>
        <begin position="169"/>
        <end position="383"/>
    </location>
</feature>
<dbReference type="CDD" id="cd01090">
    <property type="entry name" value="Creatinase"/>
    <property type="match status" value="1"/>
</dbReference>
<dbReference type="EMBL" id="JABRWM010000005">
    <property type="protein sequence ID" value="NRF18115.1"/>
    <property type="molecule type" value="Genomic_DNA"/>
</dbReference>
<geneLocation type="plasmid" evidence="3">
    <name>unnamed5</name>
</geneLocation>
<comment type="caution">
    <text evidence="3">The sequence shown here is derived from an EMBL/GenBank/DDBJ whole genome shotgun (WGS) entry which is preliminary data.</text>
</comment>
<evidence type="ECO:0000259" key="1">
    <source>
        <dbReference type="Pfam" id="PF00557"/>
    </source>
</evidence>
<dbReference type="PANTHER" id="PTHR46112">
    <property type="entry name" value="AMINOPEPTIDASE"/>
    <property type="match status" value="1"/>
</dbReference>
<dbReference type="AlphaFoldDB" id="A0AA44IY51"/>
<dbReference type="SUPFAM" id="SSF53092">
    <property type="entry name" value="Creatinase/prolidase N-terminal domain"/>
    <property type="match status" value="1"/>
</dbReference>
<accession>A0AA44IY51</accession>
<keyword evidence="3" id="KW-0614">Plasmid</keyword>
<reference evidence="3" key="1">
    <citation type="submission" date="2019-07" db="EMBL/GenBank/DDBJ databases">
        <title>FDA dAtabase for Regulatory Grade micrObial Sequences (FDA-ARGOS): Supporting development and validation of Infectious Disease Dx tests.</title>
        <authorList>
            <person name="Bachman M."/>
            <person name="Young C."/>
            <person name="Tallon L."/>
            <person name="Sadzewicz L."/>
            <person name="Vavikolanu K."/>
            <person name="Mehta A."/>
            <person name="Aluvathingal J."/>
            <person name="Nadendla S."/>
            <person name="Nandy P."/>
            <person name="Geyer C."/>
            <person name="Yan Y."/>
            <person name="Sichtig H."/>
        </authorList>
    </citation>
    <scope>NUCLEOTIDE SEQUENCE</scope>
    <source>
        <strain evidence="3">FDAARGOS_618</strain>
        <plasmid evidence="3">unnamed5</plasmid>
    </source>
</reference>
<dbReference type="InterPro" id="IPR036005">
    <property type="entry name" value="Creatinase/aminopeptidase-like"/>
</dbReference>
<sequence length="404" mass="45330">MPNQLLRLQKMHNGQKVEPTFSSREMSRRQNAMRRILEELKLDAAVLTSYHNVCYFSDFMYCYFGRKYAFVITDQNATTVSAGIDAGQPYRRTFGDNLTYTDWQRDNYYHALQQLLPGVRRIGIEFDHVTIDLRVQLQAAFPNVELVDVGAPTMWLRTIKSEEEIALIKAGAATADIGGAAVVAAVREGVPEYEVALEGTQAMVRHIAKTFTHAELMDTWVWFQSGINTDGAHNPVTSRKVEKGDILSLNCFPMIAGYYTALERTLFFDHASDAHLRIWEVNCRVHRRGLELLKPGARCGDVATELNEIYKEEGLLGYRSFGYGHSFGVLSHYYGREAGVELREDINTVLQPGMVVSMEPMLTLPEGLPGAGGYREHDILVIGETGAENITGFPFGPEHNIIKA</sequence>
<keyword evidence="4" id="KW-1185">Reference proteome</keyword>
<proteinExistence type="predicted"/>
<dbReference type="Pfam" id="PF00557">
    <property type="entry name" value="Peptidase_M24"/>
    <property type="match status" value="1"/>
</dbReference>
<dbReference type="InterPro" id="IPR039394">
    <property type="entry name" value="Creatinase_C"/>
</dbReference>
<dbReference type="PANTHER" id="PTHR46112:SF2">
    <property type="entry name" value="XAA-PRO AMINOPEPTIDASE P-RELATED"/>
    <property type="match status" value="1"/>
</dbReference>
<dbReference type="RefSeq" id="WP_172873324.1">
    <property type="nucleotide sequence ID" value="NZ_JABRWL010000003.1"/>
</dbReference>
<dbReference type="InterPro" id="IPR000994">
    <property type="entry name" value="Pept_M24"/>
</dbReference>
<dbReference type="Pfam" id="PF01321">
    <property type="entry name" value="Creatinase_N"/>
    <property type="match status" value="1"/>
</dbReference>
<evidence type="ECO:0000313" key="4">
    <source>
        <dbReference type="Proteomes" id="UP001155820"/>
    </source>
</evidence>
<dbReference type="SUPFAM" id="SSF55920">
    <property type="entry name" value="Creatinase/aminopeptidase"/>
    <property type="match status" value="1"/>
</dbReference>
<dbReference type="InterPro" id="IPR029149">
    <property type="entry name" value="Creatin/AminoP/Spt16_N"/>
</dbReference>
<evidence type="ECO:0000259" key="2">
    <source>
        <dbReference type="Pfam" id="PF01321"/>
    </source>
</evidence>
<evidence type="ECO:0000313" key="3">
    <source>
        <dbReference type="EMBL" id="NRF18115.1"/>
    </source>
</evidence>
<gene>
    <name evidence="3" type="ORF">FOB26_03025</name>
</gene>
<dbReference type="Gene3D" id="3.90.230.10">
    <property type="entry name" value="Creatinase/methionine aminopeptidase superfamily"/>
    <property type="match status" value="1"/>
</dbReference>